<feature type="compositionally biased region" description="Basic and acidic residues" evidence="3">
    <location>
        <begin position="130"/>
        <end position="143"/>
    </location>
</feature>
<dbReference type="EMBL" id="UYJE01007548">
    <property type="protein sequence ID" value="VDI55859.1"/>
    <property type="molecule type" value="Genomic_DNA"/>
</dbReference>
<feature type="region of interest" description="Disordered" evidence="3">
    <location>
        <begin position="1173"/>
        <end position="1255"/>
    </location>
</feature>
<feature type="region of interest" description="Disordered" evidence="3">
    <location>
        <begin position="1099"/>
        <end position="1133"/>
    </location>
</feature>
<sequence>MDIQATDEYKALEIYLQKAQEEIGRSLSVGNSVESLQNGYPGKRHRSFTSESDLDSSHSYWQHVGSGRTGKRHSFSSIANNRHSNKPSSKESSQQTSKRHSDPSRSKTDHLNGHSNKPLSKELSQQSSKRHSDPSRSKTDHLNGHYQYIVVQPRRRVDKELSPGTVESVKENLMPYQNGRENRSLLLPSFSQEYEDIEDKDDPWEKRSESSFPPPVEKIEKIISSTLKNNRGLQRSLTSPNFSTGRNGIDRTKYQRSKTSLNSMEGDVFYGSDQANIDIKNDELFISESDVYKSVCRPKRARSHSTTGIQTSIDENFNFLCSEDKGSSCLSIPNYVTIGTNTTDSLKRPKKKGKIEGKPSENCVQCENKTENRLSATKPNSFPEKLQSVHLSNFMDDESPEMQMVVNATSPVINRRNRNRDKLKLGSHSFRNRPLPDPSSLQIKTAKTLPEVVIPQQEISSVHKDSDITLENKSKHSKDSSVKEVKKGKGLVRSKSKKENKTNIEKSAIDSFDKENSNIDISSKGCAIDDINSKEYKLMKKELAQTWHGISSKRWKKFYSPVAQAVWNDLEGKMEGENKPLTQKEEENLKIGSSTMPTKTLLDTMHKKYCAYQYKDTLKLPSPDDLVMHLKLKSSPPPPDRMKSKEWIMRHYVIPPGKGAISTPSSPEQAKKRWMYNERETTPAESFELVSKIEKTSPELSEQENEKLKPAKEVEVEAVEATRWLKEAGFPQYAQMYDDGQFPVDIISVEKDHDFLDRDSMQPLIRRLSTLNKCAIMRIVTPTRKTNEDSDDDEQCALSDKWKYQPNIRRWSRKGLKDAVSITQPGNTTVKSSSSNDSLLADQNSSSETGDSPVLDHKMHHEMGKSTDDLCVNNHSKTMDNGISSVTFSPRLRRAASERIKGAKNFLKRVESFKSRKNKRLPRTAGNTVEISGPVIDSADMKEKIKHLNCKDLSPTLEDMPPPLDTSSPLDGKTSEIPEPWSSETTNYKQTTGSIVHTLPKSSSGCDRTVKSSSAMVTPNDLSTTDHNMLQELDLSMSISDSSSDTSITSQNGALYGHERFRVNRWNDNSDLFYLPQDYIPGKFPKTLNEDSGINLRTGSFSYSQDNESDSSTPIPVRRRGSTNPRVEHRGSFYDNVPLEENLEAAQEELDDILHKLFQDINGLNKAIYGEDAEDYEPPQSNTSNVTDIDEADDSLHDDNDITSGTVSSPDSSDHDLPDSLHDDSAEHIECRERRDSGVGSSLTRAPSDRRRNRIRWHSFQKSHRPSFGSQTVHTTNLSVCQLMVLQKLSLCKLTGLIEKYSQNRSGWSWTVPRFMKRHKIPNYQERNVFGIPLLVTLQRTGQPLPQCMLYAMRYLRKNAADAIGIFRKAGVRSRIQKLKNEVEANPDTIDFDDLQAYDVADLLKQYFRELPECLMTNKLSEIFLNIFISLPVESRLEALQATVILLPDENREVLQSLLYFLADISKDASEHQMTASNLAVCFAPSLFSLNGAKSLTGSPSPRRPRKNLGVPDARELLEQKAAHECLTTMITDSKQLFTISEATMSKCRFSYIEQGDPISLQEFNNNSSETEPGYQAFVENSIQGLLKESHDKFRGWVSVSIPGDVDVSFKKVGDGHPLRLWKCCVDVEAPPEVVLERVRDERHIWDEDLLKWHTVEKLDDQTDVFQYERNSLPPHPATDFCILRGWRTDLPKGSCALVSTSVDHPKVEVQEGIQGVVLVSHFLIEPCGTGKSRIIHMSRTDLRGRTAEWYKKSYGHICVSLLERIRDSFKQDTTGPESVV</sequence>
<dbReference type="PROSITE" id="PS50848">
    <property type="entry name" value="START"/>
    <property type="match status" value="1"/>
</dbReference>
<dbReference type="Pfam" id="PF01852">
    <property type="entry name" value="START"/>
    <property type="match status" value="1"/>
</dbReference>
<dbReference type="SMART" id="SM00234">
    <property type="entry name" value="START"/>
    <property type="match status" value="1"/>
</dbReference>
<dbReference type="InterPro" id="IPR013761">
    <property type="entry name" value="SAM/pointed_sf"/>
</dbReference>
<dbReference type="GO" id="GO:0030036">
    <property type="term" value="P:actin cytoskeleton organization"/>
    <property type="evidence" value="ECO:0007669"/>
    <property type="project" value="TreeGrafter"/>
</dbReference>
<dbReference type="Proteomes" id="UP000596742">
    <property type="component" value="Unassembled WGS sequence"/>
</dbReference>
<name>A0A8B6FUZ1_MYTGA</name>
<evidence type="ECO:0000256" key="2">
    <source>
        <dbReference type="ARBA" id="ARBA00022553"/>
    </source>
</evidence>
<dbReference type="PANTHER" id="PTHR12659">
    <property type="entry name" value="RHO-TYPE GTPASE ACTIVATING PROTEIN"/>
    <property type="match status" value="1"/>
</dbReference>
<dbReference type="PANTHER" id="PTHR12659:SF7">
    <property type="entry name" value="CROSSVEINLESS C, ISOFORM C"/>
    <property type="match status" value="1"/>
</dbReference>
<dbReference type="GO" id="GO:0035023">
    <property type="term" value="P:regulation of Rho protein signal transduction"/>
    <property type="evidence" value="ECO:0007669"/>
    <property type="project" value="TreeGrafter"/>
</dbReference>
<evidence type="ECO:0000313" key="7">
    <source>
        <dbReference type="Proteomes" id="UP000596742"/>
    </source>
</evidence>
<dbReference type="SUPFAM" id="SSF48350">
    <property type="entry name" value="GTPase activation domain, GAP"/>
    <property type="match status" value="1"/>
</dbReference>
<feature type="compositionally biased region" description="Basic and acidic residues" evidence="3">
    <location>
        <begin position="1212"/>
        <end position="1237"/>
    </location>
</feature>
<dbReference type="SMART" id="SM00324">
    <property type="entry name" value="RhoGAP"/>
    <property type="match status" value="1"/>
</dbReference>
<evidence type="ECO:0000259" key="4">
    <source>
        <dbReference type="PROSITE" id="PS50238"/>
    </source>
</evidence>
<feature type="compositionally biased region" description="Polar residues" evidence="3">
    <location>
        <begin position="113"/>
        <end position="127"/>
    </location>
</feature>
<feature type="compositionally biased region" description="Polar residues" evidence="3">
    <location>
        <begin position="28"/>
        <end position="38"/>
    </location>
</feature>
<dbReference type="CDD" id="cd08869">
    <property type="entry name" value="START_RhoGAP"/>
    <property type="match status" value="1"/>
</dbReference>
<feature type="compositionally biased region" description="Basic and acidic residues" evidence="3">
    <location>
        <begin position="99"/>
        <end position="112"/>
    </location>
</feature>
<organism evidence="6 7">
    <name type="scientific">Mytilus galloprovincialis</name>
    <name type="common">Mediterranean mussel</name>
    <dbReference type="NCBI Taxonomy" id="29158"/>
    <lineage>
        <taxon>Eukaryota</taxon>
        <taxon>Metazoa</taxon>
        <taxon>Spiralia</taxon>
        <taxon>Lophotrochozoa</taxon>
        <taxon>Mollusca</taxon>
        <taxon>Bivalvia</taxon>
        <taxon>Autobranchia</taxon>
        <taxon>Pteriomorphia</taxon>
        <taxon>Mytilida</taxon>
        <taxon>Mytiloidea</taxon>
        <taxon>Mytilidae</taxon>
        <taxon>Mytilinae</taxon>
        <taxon>Mytilus</taxon>
    </lineage>
</organism>
<evidence type="ECO:0000256" key="3">
    <source>
        <dbReference type="SAM" id="MobiDB-lite"/>
    </source>
</evidence>
<comment type="caution">
    <text evidence="6">The sequence shown here is derived from an EMBL/GenBank/DDBJ whole genome shotgun (WGS) entry which is preliminary data.</text>
</comment>
<dbReference type="InterPro" id="IPR000198">
    <property type="entry name" value="RhoGAP_dom"/>
</dbReference>
<dbReference type="Gene3D" id="3.30.530.20">
    <property type="match status" value="1"/>
</dbReference>
<dbReference type="SUPFAM" id="SSF55961">
    <property type="entry name" value="Bet v1-like"/>
    <property type="match status" value="1"/>
</dbReference>
<gene>
    <name evidence="6" type="ORF">MGAL_10B029156</name>
</gene>
<feature type="compositionally biased region" description="Polar residues" evidence="3">
    <location>
        <begin position="1099"/>
        <end position="1114"/>
    </location>
</feature>
<dbReference type="CDD" id="cd09538">
    <property type="entry name" value="SAM_DLC1_2-like"/>
    <property type="match status" value="1"/>
</dbReference>
<dbReference type="GO" id="GO:0007165">
    <property type="term" value="P:signal transduction"/>
    <property type="evidence" value="ECO:0007669"/>
    <property type="project" value="InterPro"/>
</dbReference>
<keyword evidence="1" id="KW-0343">GTPase activation</keyword>
<evidence type="ECO:0000313" key="6">
    <source>
        <dbReference type="EMBL" id="VDI55859.1"/>
    </source>
</evidence>
<feature type="region of interest" description="Disordered" evidence="3">
    <location>
        <begin position="999"/>
        <end position="1024"/>
    </location>
</feature>
<dbReference type="InterPro" id="IPR002913">
    <property type="entry name" value="START_lipid-bd_dom"/>
</dbReference>
<feature type="region of interest" description="Disordered" evidence="3">
    <location>
        <begin position="464"/>
        <end position="502"/>
    </location>
</feature>
<feature type="region of interest" description="Disordered" evidence="3">
    <location>
        <begin position="412"/>
        <end position="441"/>
    </location>
</feature>
<protein>
    <submittedName>
        <fullName evidence="6">Deleted in liver cancer protein</fullName>
    </submittedName>
</protein>
<dbReference type="Gene3D" id="1.10.287.2070">
    <property type="match status" value="1"/>
</dbReference>
<evidence type="ECO:0000259" key="5">
    <source>
        <dbReference type="PROSITE" id="PS50848"/>
    </source>
</evidence>
<dbReference type="InterPro" id="IPR008936">
    <property type="entry name" value="Rho_GTPase_activation_prot"/>
</dbReference>
<feature type="region of interest" description="Disordered" evidence="3">
    <location>
        <begin position="822"/>
        <end position="858"/>
    </location>
</feature>
<dbReference type="SUPFAM" id="SSF47769">
    <property type="entry name" value="SAM/Pointed domain"/>
    <property type="match status" value="1"/>
</dbReference>
<dbReference type="GO" id="GO:0005096">
    <property type="term" value="F:GTPase activator activity"/>
    <property type="evidence" value="ECO:0007669"/>
    <property type="project" value="UniProtKB-KW"/>
</dbReference>
<proteinExistence type="predicted"/>
<accession>A0A8B6FUZ1</accession>
<dbReference type="GO" id="GO:0008289">
    <property type="term" value="F:lipid binding"/>
    <property type="evidence" value="ECO:0007669"/>
    <property type="project" value="InterPro"/>
</dbReference>
<feature type="domain" description="Rho-GAP" evidence="4">
    <location>
        <begin position="1332"/>
        <end position="1538"/>
    </location>
</feature>
<dbReference type="Pfam" id="PF00620">
    <property type="entry name" value="RhoGAP"/>
    <property type="match status" value="1"/>
</dbReference>
<dbReference type="PROSITE" id="PS50238">
    <property type="entry name" value="RHOGAP"/>
    <property type="match status" value="1"/>
</dbReference>
<dbReference type="OrthoDB" id="10003330at2759"/>
<feature type="compositionally biased region" description="Polar residues" evidence="3">
    <location>
        <begin position="822"/>
        <end position="850"/>
    </location>
</feature>
<dbReference type="InterPro" id="IPR023393">
    <property type="entry name" value="START-like_dom_sf"/>
</dbReference>
<evidence type="ECO:0000256" key="1">
    <source>
        <dbReference type="ARBA" id="ARBA00022468"/>
    </source>
</evidence>
<reference evidence="6" key="1">
    <citation type="submission" date="2018-11" db="EMBL/GenBank/DDBJ databases">
        <authorList>
            <person name="Alioto T."/>
            <person name="Alioto T."/>
        </authorList>
    </citation>
    <scope>NUCLEOTIDE SEQUENCE</scope>
</reference>
<keyword evidence="7" id="KW-1185">Reference proteome</keyword>
<feature type="compositionally biased region" description="Polar residues" evidence="3">
    <location>
        <begin position="75"/>
        <end position="96"/>
    </location>
</feature>
<dbReference type="Gene3D" id="1.10.555.10">
    <property type="entry name" value="Rho GTPase activation protein"/>
    <property type="match status" value="1"/>
</dbReference>
<keyword evidence="2" id="KW-0597">Phosphoprotein</keyword>
<dbReference type="FunFam" id="3.30.530.20:FF:000009">
    <property type="entry name" value="StAR related lipid transfer domain containing 13"/>
    <property type="match status" value="1"/>
</dbReference>
<feature type="domain" description="START" evidence="5">
    <location>
        <begin position="1568"/>
        <end position="1781"/>
    </location>
</feature>
<feature type="region of interest" description="Disordered" evidence="3">
    <location>
        <begin position="953"/>
        <end position="987"/>
    </location>
</feature>
<feature type="region of interest" description="Disordered" evidence="3">
    <location>
        <begin position="26"/>
        <end position="148"/>
    </location>
</feature>
<feature type="compositionally biased region" description="Basic and acidic residues" evidence="3">
    <location>
        <begin position="464"/>
        <end position="487"/>
    </location>
</feature>